<dbReference type="Pfam" id="PF03544">
    <property type="entry name" value="TonB_C"/>
    <property type="match status" value="1"/>
</dbReference>
<dbReference type="Pfam" id="PF13715">
    <property type="entry name" value="CarbopepD_reg_2"/>
    <property type="match status" value="1"/>
</dbReference>
<dbReference type="GO" id="GO:0015031">
    <property type="term" value="P:protein transport"/>
    <property type="evidence" value="ECO:0007669"/>
    <property type="project" value="UniProtKB-KW"/>
</dbReference>
<dbReference type="InterPro" id="IPR008969">
    <property type="entry name" value="CarboxyPept-like_regulatory"/>
</dbReference>
<keyword evidence="7" id="KW-0653">Protein transport</keyword>
<evidence type="ECO:0000256" key="2">
    <source>
        <dbReference type="ARBA" id="ARBA00006555"/>
    </source>
</evidence>
<evidence type="ECO:0000259" key="11">
    <source>
        <dbReference type="Pfam" id="PF03544"/>
    </source>
</evidence>
<dbReference type="EMBL" id="JACRVF010000001">
    <property type="protein sequence ID" value="MBC5992020.1"/>
    <property type="molecule type" value="Genomic_DNA"/>
</dbReference>
<accession>A0A923SMB5</accession>
<comment type="subcellular location">
    <subcellularLocation>
        <location evidence="1">Cell inner membrane</location>
        <topology evidence="1">Single-pass membrane protein</topology>
        <orientation evidence="1">Periplasmic side</orientation>
    </subcellularLocation>
</comment>
<evidence type="ECO:0000256" key="10">
    <source>
        <dbReference type="SAM" id="Phobius"/>
    </source>
</evidence>
<comment type="similarity">
    <text evidence="2">Belongs to the TonB family.</text>
</comment>
<evidence type="ECO:0000256" key="3">
    <source>
        <dbReference type="ARBA" id="ARBA00022448"/>
    </source>
</evidence>
<keyword evidence="13" id="KW-1185">Reference proteome</keyword>
<dbReference type="InterPro" id="IPR037682">
    <property type="entry name" value="TonB_C"/>
</dbReference>
<comment type="caution">
    <text evidence="12">The sequence shown here is derived from an EMBL/GenBank/DDBJ whole genome shotgun (WGS) entry which is preliminary data.</text>
</comment>
<dbReference type="NCBIfam" id="TIGR01352">
    <property type="entry name" value="tonB_Cterm"/>
    <property type="match status" value="1"/>
</dbReference>
<evidence type="ECO:0000256" key="8">
    <source>
        <dbReference type="ARBA" id="ARBA00022989"/>
    </source>
</evidence>
<evidence type="ECO:0000256" key="7">
    <source>
        <dbReference type="ARBA" id="ARBA00022927"/>
    </source>
</evidence>
<dbReference type="SUPFAM" id="SSF74653">
    <property type="entry name" value="TolA/TonB C-terminal domain"/>
    <property type="match status" value="1"/>
</dbReference>
<dbReference type="GO" id="GO:0031992">
    <property type="term" value="F:energy transducer activity"/>
    <property type="evidence" value="ECO:0007669"/>
    <property type="project" value="TreeGrafter"/>
</dbReference>
<feature type="domain" description="TonB C-terminal" evidence="11">
    <location>
        <begin position="384"/>
        <end position="448"/>
    </location>
</feature>
<dbReference type="RefSeq" id="WP_187065985.1">
    <property type="nucleotide sequence ID" value="NZ_JACRVF010000001.1"/>
</dbReference>
<dbReference type="AlphaFoldDB" id="A0A923SMB5"/>
<keyword evidence="9 10" id="KW-0472">Membrane</keyword>
<evidence type="ECO:0000256" key="6">
    <source>
        <dbReference type="ARBA" id="ARBA00022692"/>
    </source>
</evidence>
<keyword evidence="3" id="KW-0813">Transport</keyword>
<evidence type="ECO:0000313" key="13">
    <source>
        <dbReference type="Proteomes" id="UP000603640"/>
    </source>
</evidence>
<feature type="transmembrane region" description="Helical" evidence="10">
    <location>
        <begin position="92"/>
        <end position="113"/>
    </location>
</feature>
<proteinExistence type="inferred from homology"/>
<evidence type="ECO:0000256" key="5">
    <source>
        <dbReference type="ARBA" id="ARBA00022519"/>
    </source>
</evidence>
<protein>
    <submittedName>
        <fullName evidence="12">TonB family protein</fullName>
    </submittedName>
</protein>
<name>A0A923SMB5_9BACT</name>
<keyword evidence="5" id="KW-0997">Cell inner membrane</keyword>
<dbReference type="GO" id="GO:0098797">
    <property type="term" value="C:plasma membrane protein complex"/>
    <property type="evidence" value="ECO:0007669"/>
    <property type="project" value="TreeGrafter"/>
</dbReference>
<dbReference type="SUPFAM" id="SSF49464">
    <property type="entry name" value="Carboxypeptidase regulatory domain-like"/>
    <property type="match status" value="1"/>
</dbReference>
<reference evidence="12" key="1">
    <citation type="submission" date="2020-08" db="EMBL/GenBank/DDBJ databases">
        <title>Pontibacter sp. SD6 16S ribosomal RNA gene Genome sequencing and assembly.</title>
        <authorList>
            <person name="Kang M."/>
        </authorList>
    </citation>
    <scope>NUCLEOTIDE SEQUENCE</scope>
    <source>
        <strain evidence="12">SD6</strain>
    </source>
</reference>
<dbReference type="GO" id="GO:0055085">
    <property type="term" value="P:transmembrane transport"/>
    <property type="evidence" value="ECO:0007669"/>
    <property type="project" value="InterPro"/>
</dbReference>
<dbReference type="PANTHER" id="PTHR33446:SF2">
    <property type="entry name" value="PROTEIN TONB"/>
    <property type="match status" value="1"/>
</dbReference>
<dbReference type="Gene3D" id="3.30.1150.10">
    <property type="match status" value="1"/>
</dbReference>
<evidence type="ECO:0000256" key="9">
    <source>
        <dbReference type="ARBA" id="ARBA00023136"/>
    </source>
</evidence>
<evidence type="ECO:0000256" key="1">
    <source>
        <dbReference type="ARBA" id="ARBA00004383"/>
    </source>
</evidence>
<sequence length="453" mass="49452">MHQDNRHILWEQGDHPSTELLRQYQEDALPSPLQHQLERHLLDCDLCSDVLEGIAVSDVRRTGATVKSINQRIAAKTHKRKRRPLPLYLTDWRVAAAILLVLCSTLLVFYYNYQELNRQEQSIATADAESITEEDVVAQPEDPETESIAMAVPDTVSPTAIASAAPVIRSQRNRSAVTDLEEKEDEVIDFIHTAEEPFKLTEAVPEAPALAKTAEKTEAAKPNAFDTKAAFAPESTSVSRALAGRSAGAQIRGMNSITTNQIQGQVLSSDGTPLPGVAVTIKGTTSGVATDADGNFTINLPKDNATLAFSFIGFEREEKTVSANTQNLKVNLKEDTRSLSEVVVTGYGTAKAQPPVIVAAKPVVGIRAYKQYLEKNIRYTSESEKGRVVVQATVSPTGVLQNLQVVKSLCPACDAEALRLVKESPRWKPATRDGNATEQQVKITIRFKPKSSN</sequence>
<evidence type="ECO:0000313" key="12">
    <source>
        <dbReference type="EMBL" id="MBC5992020.1"/>
    </source>
</evidence>
<evidence type="ECO:0000256" key="4">
    <source>
        <dbReference type="ARBA" id="ARBA00022475"/>
    </source>
</evidence>
<keyword evidence="8 10" id="KW-1133">Transmembrane helix</keyword>
<keyword evidence="4" id="KW-1003">Cell membrane</keyword>
<dbReference type="PANTHER" id="PTHR33446">
    <property type="entry name" value="PROTEIN TONB-RELATED"/>
    <property type="match status" value="1"/>
</dbReference>
<dbReference type="Gene3D" id="2.60.40.1120">
    <property type="entry name" value="Carboxypeptidase-like, regulatory domain"/>
    <property type="match status" value="1"/>
</dbReference>
<dbReference type="Proteomes" id="UP000603640">
    <property type="component" value="Unassembled WGS sequence"/>
</dbReference>
<dbReference type="InterPro" id="IPR051045">
    <property type="entry name" value="TonB-dependent_transducer"/>
</dbReference>
<gene>
    <name evidence="12" type="ORF">H8S84_04130</name>
</gene>
<organism evidence="12 13">
    <name type="scientific">Pontibacter cellulosilyticus</name>
    <dbReference type="NCBI Taxonomy" id="1720253"/>
    <lineage>
        <taxon>Bacteria</taxon>
        <taxon>Pseudomonadati</taxon>
        <taxon>Bacteroidota</taxon>
        <taxon>Cytophagia</taxon>
        <taxon>Cytophagales</taxon>
        <taxon>Hymenobacteraceae</taxon>
        <taxon>Pontibacter</taxon>
    </lineage>
</organism>
<dbReference type="InterPro" id="IPR006260">
    <property type="entry name" value="TonB/TolA_C"/>
</dbReference>
<keyword evidence="6 10" id="KW-0812">Transmembrane</keyword>